<organism evidence="2 3">
    <name type="scientific">Portunus trituberculatus</name>
    <name type="common">Swimming crab</name>
    <name type="synonym">Neptunus trituberculatus</name>
    <dbReference type="NCBI Taxonomy" id="210409"/>
    <lineage>
        <taxon>Eukaryota</taxon>
        <taxon>Metazoa</taxon>
        <taxon>Ecdysozoa</taxon>
        <taxon>Arthropoda</taxon>
        <taxon>Crustacea</taxon>
        <taxon>Multicrustacea</taxon>
        <taxon>Malacostraca</taxon>
        <taxon>Eumalacostraca</taxon>
        <taxon>Eucarida</taxon>
        <taxon>Decapoda</taxon>
        <taxon>Pleocyemata</taxon>
        <taxon>Brachyura</taxon>
        <taxon>Eubrachyura</taxon>
        <taxon>Portunoidea</taxon>
        <taxon>Portunidae</taxon>
        <taxon>Portuninae</taxon>
        <taxon>Portunus</taxon>
    </lineage>
</organism>
<gene>
    <name evidence="2" type="ORF">E2C01_064329</name>
</gene>
<reference evidence="2 3" key="1">
    <citation type="submission" date="2019-05" db="EMBL/GenBank/DDBJ databases">
        <title>Another draft genome of Portunus trituberculatus and its Hox gene families provides insights of decapod evolution.</title>
        <authorList>
            <person name="Jeong J.-H."/>
            <person name="Song I."/>
            <person name="Kim S."/>
            <person name="Choi T."/>
            <person name="Kim D."/>
            <person name="Ryu S."/>
            <person name="Kim W."/>
        </authorList>
    </citation>
    <scope>NUCLEOTIDE SEQUENCE [LARGE SCALE GENOMIC DNA]</scope>
    <source>
        <tissue evidence="2">Muscle</tissue>
    </source>
</reference>
<dbReference type="AlphaFoldDB" id="A0A5B7HBE2"/>
<name>A0A5B7HBE2_PORTR</name>
<dbReference type="Proteomes" id="UP000324222">
    <property type="component" value="Unassembled WGS sequence"/>
</dbReference>
<keyword evidence="3" id="KW-1185">Reference proteome</keyword>
<evidence type="ECO:0000313" key="3">
    <source>
        <dbReference type="Proteomes" id="UP000324222"/>
    </source>
</evidence>
<feature type="region of interest" description="Disordered" evidence="1">
    <location>
        <begin position="61"/>
        <end position="89"/>
    </location>
</feature>
<dbReference type="EMBL" id="VSRR010030508">
    <property type="protein sequence ID" value="MPC70091.1"/>
    <property type="molecule type" value="Genomic_DNA"/>
</dbReference>
<feature type="compositionally biased region" description="Low complexity" evidence="1">
    <location>
        <begin position="74"/>
        <end position="83"/>
    </location>
</feature>
<evidence type="ECO:0000256" key="1">
    <source>
        <dbReference type="SAM" id="MobiDB-lite"/>
    </source>
</evidence>
<protein>
    <submittedName>
        <fullName evidence="2">Uncharacterized protein</fullName>
    </submittedName>
</protein>
<accession>A0A5B7HBE2</accession>
<comment type="caution">
    <text evidence="2">The sequence shown here is derived from an EMBL/GenBank/DDBJ whole genome shotgun (WGS) entry which is preliminary data.</text>
</comment>
<sequence length="89" mass="8986">MPGLSWLSLSDAPHSTLQGHGDWDAPLPDGGTPPPPLHLRCETLSAGRPQHYCTAAATTATATYPPAPNPPATPTAATATAAASLPLLP</sequence>
<feature type="region of interest" description="Disordered" evidence="1">
    <location>
        <begin position="1"/>
        <end position="35"/>
    </location>
</feature>
<evidence type="ECO:0000313" key="2">
    <source>
        <dbReference type="EMBL" id="MPC70091.1"/>
    </source>
</evidence>
<proteinExistence type="predicted"/>